<sequence length="165" mass="18562">MKTCVIYYSRTGNTAMVAKTLAEELNADLIEIKDLKDRRGFLSSFKSSIDALRESKTPISPERVELSEYDLIYIGTPTWAGKPAPAVITFIDRADFLGKDVIPFTTMSRQGGEGAIERMSEKIRARGGRIVNFFMQKTGGKELIQVREDTLKLMAEKDLKIYSSR</sequence>
<evidence type="ECO:0000259" key="1">
    <source>
        <dbReference type="PROSITE" id="PS50902"/>
    </source>
</evidence>
<evidence type="ECO:0000313" key="3">
    <source>
        <dbReference type="Proteomes" id="UP000000345"/>
    </source>
</evidence>
<feature type="domain" description="Flavodoxin-like" evidence="1">
    <location>
        <begin position="3"/>
        <end position="165"/>
    </location>
</feature>
<dbReference type="Proteomes" id="UP000000345">
    <property type="component" value="Chromosome"/>
</dbReference>
<reference key="1">
    <citation type="submission" date="2009-08" db="EMBL/GenBank/DDBJ databases">
        <title>The genome sequence of Methanothermobacter marburgensis.</title>
        <authorList>
            <person name="Kaster A."/>
            <person name="Seedorf H."/>
            <person name="Goenrich M."/>
            <person name="Wiezer A."/>
            <person name="Liesegang H."/>
            <person name="Thauer R."/>
            <person name="Gottschalk G."/>
        </authorList>
    </citation>
    <scope>NUCLEOTIDE SEQUENCE</scope>
    <source>
        <strain>Marburg</strain>
    </source>
</reference>
<dbReference type="HOGENOM" id="CLU_068890_1_2_2"/>
<evidence type="ECO:0000313" key="2">
    <source>
        <dbReference type="EMBL" id="ADL58832.1"/>
    </source>
</evidence>
<dbReference type="Pfam" id="PF12682">
    <property type="entry name" value="Flavodoxin_4"/>
    <property type="match status" value="1"/>
</dbReference>
<dbReference type="InterPro" id="IPR008254">
    <property type="entry name" value="Flavodoxin/NO_synth"/>
</dbReference>
<gene>
    <name evidence="2" type="ordered locus">MTBMA_c12440</name>
</gene>
<dbReference type="GO" id="GO:0009055">
    <property type="term" value="F:electron transfer activity"/>
    <property type="evidence" value="ECO:0007669"/>
    <property type="project" value="InterPro"/>
</dbReference>
<dbReference type="AlphaFoldDB" id="D9PX84"/>
<dbReference type="PANTHER" id="PTHR39201">
    <property type="entry name" value="EXPORTED PROTEIN-RELATED"/>
    <property type="match status" value="1"/>
</dbReference>
<organism evidence="2 3">
    <name type="scientific">Methanothermobacter marburgensis (strain ATCC BAA-927 / DSM 2133 / JCM 14651 / NBRC 100331 / OCM 82 / Marburg)</name>
    <name type="common">Methanobacterium thermoautotrophicum</name>
    <dbReference type="NCBI Taxonomy" id="79929"/>
    <lineage>
        <taxon>Archaea</taxon>
        <taxon>Methanobacteriati</taxon>
        <taxon>Methanobacteriota</taxon>
        <taxon>Methanomada group</taxon>
        <taxon>Methanobacteria</taxon>
        <taxon>Methanobacteriales</taxon>
        <taxon>Methanobacteriaceae</taxon>
        <taxon>Methanothermobacter</taxon>
    </lineage>
</organism>
<dbReference type="Gene3D" id="3.40.50.360">
    <property type="match status" value="1"/>
</dbReference>
<dbReference type="GO" id="GO:0010181">
    <property type="term" value="F:FMN binding"/>
    <property type="evidence" value="ECO:0007669"/>
    <property type="project" value="InterPro"/>
</dbReference>
<dbReference type="PaxDb" id="79929-MTBMA_c12440"/>
<dbReference type="GeneID" id="9704952"/>
<dbReference type="InterPro" id="IPR001226">
    <property type="entry name" value="Flavodoxin_CS"/>
</dbReference>
<accession>D9PX84</accession>
<reference evidence="2 3" key="2">
    <citation type="journal article" date="2010" name="J. Bacteriol.">
        <title>Complete genome sequence of Methanothermobacter marburgensis, a methanoarchaeon model organism.</title>
        <authorList>
            <person name="Liesegang H."/>
            <person name="Kaster A.K."/>
            <person name="Wiezer A."/>
            <person name="Goenrich M."/>
            <person name="Wollherr A."/>
            <person name="Seedorf H."/>
            <person name="Gottschalk G."/>
            <person name="Thauer R.K."/>
        </authorList>
    </citation>
    <scope>NUCLEOTIDE SEQUENCE [LARGE SCALE GENOMIC DNA]</scope>
    <source>
        <strain evidence="3">ATCC BAA-927 / DSM 2133 / JCM 14651 / NBRC 100331 / OCM 82 / Marburg</strain>
    </source>
</reference>
<dbReference type="PROSITE" id="PS00201">
    <property type="entry name" value="FLAVODOXIN"/>
    <property type="match status" value="1"/>
</dbReference>
<protein>
    <submittedName>
        <fullName evidence="2">Predicted flavodoxin</fullName>
    </submittedName>
</protein>
<dbReference type="SUPFAM" id="SSF52218">
    <property type="entry name" value="Flavoproteins"/>
    <property type="match status" value="1"/>
</dbReference>
<dbReference type="GeneID" id="77400016"/>
<dbReference type="PROSITE" id="PS50902">
    <property type="entry name" value="FLAVODOXIN_LIKE"/>
    <property type="match status" value="1"/>
</dbReference>
<dbReference type="KEGG" id="mmg:MTBMA_c12440"/>
<dbReference type="EMBL" id="CP001710">
    <property type="protein sequence ID" value="ADL58832.1"/>
    <property type="molecule type" value="Genomic_DNA"/>
</dbReference>
<dbReference type="PANTHER" id="PTHR39201:SF1">
    <property type="entry name" value="FLAVODOXIN-LIKE DOMAIN-CONTAINING PROTEIN"/>
    <property type="match status" value="1"/>
</dbReference>
<keyword evidence="3" id="KW-1185">Reference proteome</keyword>
<dbReference type="RefSeq" id="WP_013296054.1">
    <property type="nucleotide sequence ID" value="NC_014408.1"/>
</dbReference>
<proteinExistence type="predicted"/>
<dbReference type="InterPro" id="IPR029039">
    <property type="entry name" value="Flavoprotein-like_sf"/>
</dbReference>
<name>D9PX84_METTM</name>
<dbReference type="OrthoDB" id="73155at2157"/>
<dbReference type="PATRIC" id="fig|79929.8.peg.1207"/>
<dbReference type="STRING" id="79929.MTBMA_c12440"/>